<keyword evidence="2" id="KW-0830">Ubiquinone</keyword>
<reference evidence="3" key="1">
    <citation type="submission" date="2015-03" db="EMBL/GenBank/DDBJ databases">
        <authorList>
            <consortium name="Pathogen Informatics"/>
        </authorList>
    </citation>
    <scope>NUCLEOTIDE SEQUENCE [LARGE SCALE GENOMIC DNA]</scope>
    <source>
        <strain evidence="3">NCTC11134</strain>
    </source>
</reference>
<name>A0A0H5NMF3_NOCFR</name>
<dbReference type="CDD" id="cd02440">
    <property type="entry name" value="AdoMet_MTases"/>
    <property type="match status" value="1"/>
</dbReference>
<organism evidence="2 3">
    <name type="scientific">Nocardia farcinica</name>
    <dbReference type="NCBI Taxonomy" id="37329"/>
    <lineage>
        <taxon>Bacteria</taxon>
        <taxon>Bacillati</taxon>
        <taxon>Actinomycetota</taxon>
        <taxon>Actinomycetes</taxon>
        <taxon>Mycobacteriales</taxon>
        <taxon>Nocardiaceae</taxon>
        <taxon>Nocardia</taxon>
    </lineage>
</organism>
<dbReference type="EC" id="2.1.1.64" evidence="2"/>
<dbReference type="RefSeq" id="WP_060591905.1">
    <property type="nucleotide sequence ID" value="NZ_CP031418.1"/>
</dbReference>
<protein>
    <submittedName>
        <fullName evidence="2">3-demethylubiquinone-9 3-methyltransferase</fullName>
        <ecNumber evidence="2">2.1.1.64</ecNumber>
    </submittedName>
</protein>
<keyword evidence="2" id="KW-0808">Transferase</keyword>
<dbReference type="KEGG" id="nfr:ERS450000_01818"/>
<proteinExistence type="predicted"/>
<dbReference type="EMBL" id="LN868938">
    <property type="protein sequence ID" value="CRY76367.1"/>
    <property type="molecule type" value="Genomic_DNA"/>
</dbReference>
<keyword evidence="2" id="KW-0489">Methyltransferase</keyword>
<dbReference type="Pfam" id="PF08242">
    <property type="entry name" value="Methyltransf_12"/>
    <property type="match status" value="1"/>
</dbReference>
<dbReference type="AlphaFoldDB" id="A0A0H5NMF3"/>
<dbReference type="GO" id="GO:0032259">
    <property type="term" value="P:methylation"/>
    <property type="evidence" value="ECO:0007669"/>
    <property type="project" value="UniProtKB-KW"/>
</dbReference>
<dbReference type="InterPro" id="IPR029063">
    <property type="entry name" value="SAM-dependent_MTases_sf"/>
</dbReference>
<dbReference type="GO" id="GO:0061542">
    <property type="term" value="F:3-demethylubiquinol 3-O-methyltransferase activity"/>
    <property type="evidence" value="ECO:0007669"/>
    <property type="project" value="UniProtKB-EC"/>
</dbReference>
<evidence type="ECO:0000259" key="1">
    <source>
        <dbReference type="Pfam" id="PF08242"/>
    </source>
</evidence>
<sequence>MTDLDYLTVNKALWDERVPVHLDSEFYDLDGFLAGAEALRPFELAEVGDVGGADLVHLQCHFGLDTLAWARHGARVTGLDFSAPAIEAARRIADSAGLSARFVTADVYSAVDELAATYDIVYTGIGALCWLPDITRWARVVAALLRPGGFLYLAEFHPFTDVLDDATGTTVTLDYFAEGPEVWDEPDAGTYADRGASLRNTTSVEFRHGLGEILTALAAAGLRLEFLHEHDHTLFPRFEALERHGIEYRFPPGRARVPLMYSLKATRQR</sequence>
<accession>A0A0H5NMF3</accession>
<evidence type="ECO:0000313" key="2">
    <source>
        <dbReference type="EMBL" id="CRY76367.1"/>
    </source>
</evidence>
<gene>
    <name evidence="2" type="primary">ubiG</name>
    <name evidence="2" type="ORF">ERS450000_01818</name>
</gene>
<dbReference type="Gene3D" id="3.40.50.150">
    <property type="entry name" value="Vaccinia Virus protein VP39"/>
    <property type="match status" value="1"/>
</dbReference>
<dbReference type="InterPro" id="IPR013217">
    <property type="entry name" value="Methyltransf_12"/>
</dbReference>
<dbReference type="Proteomes" id="UP000057820">
    <property type="component" value="Chromosome 1"/>
</dbReference>
<feature type="domain" description="Methyltransferase type 12" evidence="1">
    <location>
        <begin position="57"/>
        <end position="151"/>
    </location>
</feature>
<dbReference type="SUPFAM" id="SSF53335">
    <property type="entry name" value="S-adenosyl-L-methionine-dependent methyltransferases"/>
    <property type="match status" value="1"/>
</dbReference>
<evidence type="ECO:0000313" key="3">
    <source>
        <dbReference type="Proteomes" id="UP000057820"/>
    </source>
</evidence>